<dbReference type="Proteomes" id="UP000273516">
    <property type="component" value="Unassembled WGS sequence"/>
</dbReference>
<feature type="compositionally biased region" description="Low complexity" evidence="1">
    <location>
        <begin position="363"/>
        <end position="387"/>
    </location>
</feature>
<feature type="compositionally biased region" description="Gly residues" evidence="1">
    <location>
        <begin position="388"/>
        <end position="397"/>
    </location>
</feature>
<protein>
    <submittedName>
        <fullName evidence="2">Uncharacterized protein</fullName>
    </submittedName>
</protein>
<proteinExistence type="predicted"/>
<accession>A0A3M0MCC6</accession>
<sequence length="415" mass="42128">MLALCLTGRQGVAQSDPPVLVIGSSLPEILVPLADRVALVPTDRAAEQIGEGHPEMIYVGSPIAEGADGRSALATLLTDLPADRAMIVAINSCGWGDQSPDPDELTSLLDETSGVALAVPLDPEGCDAGKLAGVFATAAGQEGAAQRATLRAGGYRLPKTKPETPSPMGGLVISALPSEAMATDTAPPVILASSDPTVSTAPAAETVTANTPFTAERTATRQPGGPEPSIIVGDLAVLVAADARGPMGLPYQAREAIRQRDPAMFDRLLSRGAFDPAEVQTVAAIQTELARMNCYTGGIDGAWGSGSASALQRYFEALGTAQAATDPGIGLYRTIIRNESVQCPDIQPVARAAPSRSSGGGTSTRSEQARTVTRNAPAAATAAPQGNTGAGSQGSGSSGRTINANPGVLGIGTFR</sequence>
<organism evidence="2 3">
    <name type="scientific">Paracoccus alkanivorans</name>
    <dbReference type="NCBI Taxonomy" id="2116655"/>
    <lineage>
        <taxon>Bacteria</taxon>
        <taxon>Pseudomonadati</taxon>
        <taxon>Pseudomonadota</taxon>
        <taxon>Alphaproteobacteria</taxon>
        <taxon>Rhodobacterales</taxon>
        <taxon>Paracoccaceae</taxon>
        <taxon>Paracoccus</taxon>
    </lineage>
</organism>
<evidence type="ECO:0000313" key="2">
    <source>
        <dbReference type="EMBL" id="RMC35416.1"/>
    </source>
</evidence>
<name>A0A3M0MCC6_9RHOB</name>
<dbReference type="AlphaFoldDB" id="A0A3M0MCC6"/>
<feature type="region of interest" description="Disordered" evidence="1">
    <location>
        <begin position="347"/>
        <end position="415"/>
    </location>
</feature>
<keyword evidence="3" id="KW-1185">Reference proteome</keyword>
<evidence type="ECO:0000313" key="3">
    <source>
        <dbReference type="Proteomes" id="UP000273516"/>
    </source>
</evidence>
<dbReference type="EMBL" id="QOKZ01000003">
    <property type="protein sequence ID" value="RMC35416.1"/>
    <property type="molecule type" value="Genomic_DNA"/>
</dbReference>
<reference evidence="2 3" key="1">
    <citation type="submission" date="2018-07" db="EMBL/GenBank/DDBJ databases">
        <authorList>
            <person name="Zhang Y."/>
            <person name="Wang L."/>
            <person name="Ma S."/>
        </authorList>
    </citation>
    <scope>NUCLEOTIDE SEQUENCE [LARGE SCALE GENOMIC DNA]</scope>
    <source>
        <strain evidence="2 3">4-2</strain>
    </source>
</reference>
<gene>
    <name evidence="2" type="ORF">C9E81_09275</name>
</gene>
<evidence type="ECO:0000256" key="1">
    <source>
        <dbReference type="SAM" id="MobiDB-lite"/>
    </source>
</evidence>
<comment type="caution">
    <text evidence="2">The sequence shown here is derived from an EMBL/GenBank/DDBJ whole genome shotgun (WGS) entry which is preliminary data.</text>
</comment>